<evidence type="ECO:0000259" key="15">
    <source>
        <dbReference type="PROSITE" id="PS50893"/>
    </source>
</evidence>
<evidence type="ECO:0000256" key="9">
    <source>
        <dbReference type="ARBA" id="ARBA00022840"/>
    </source>
</evidence>
<evidence type="ECO:0000256" key="10">
    <source>
        <dbReference type="ARBA" id="ARBA00022989"/>
    </source>
</evidence>
<dbReference type="RefSeq" id="WP_176810119.1">
    <property type="nucleotide sequence ID" value="NZ_CP055306.1"/>
</dbReference>
<evidence type="ECO:0000313" key="18">
    <source>
        <dbReference type="Proteomes" id="UP000509660"/>
    </source>
</evidence>
<evidence type="ECO:0000256" key="7">
    <source>
        <dbReference type="ARBA" id="ARBA00022692"/>
    </source>
</evidence>
<dbReference type="PROSITE" id="PS50929">
    <property type="entry name" value="ABC_TM1F"/>
    <property type="match status" value="1"/>
</dbReference>
<dbReference type="InterPro" id="IPR017871">
    <property type="entry name" value="ABC_transporter-like_CS"/>
</dbReference>
<keyword evidence="6" id="KW-0997">Cell inner membrane</keyword>
<dbReference type="InterPro" id="IPR014216">
    <property type="entry name" value="ABC_transptr_CydD"/>
</dbReference>
<dbReference type="InterPro" id="IPR003439">
    <property type="entry name" value="ABC_transporter-like_ATP-bd"/>
</dbReference>
<dbReference type="InterPro" id="IPR027417">
    <property type="entry name" value="P-loop_NTPase"/>
</dbReference>
<protein>
    <recommendedName>
        <fullName evidence="3">Leukotoxin translocation ATP-binding protein LktB</fullName>
        <ecNumber evidence="2">7.4.2.5</ecNumber>
    </recommendedName>
</protein>
<dbReference type="InterPro" id="IPR011527">
    <property type="entry name" value="ABC1_TM_dom"/>
</dbReference>
<evidence type="ECO:0000256" key="6">
    <source>
        <dbReference type="ARBA" id="ARBA00022519"/>
    </source>
</evidence>
<comment type="function">
    <text evidence="12">Part of the ABC transporter complex LktBD involved in leukotoxin export. Transmembrane domains (TMD) form a pore in the inner membrane and the ATP-binding domain (NBD) is responsible for energy generation.</text>
</comment>
<reference evidence="17 18" key="1">
    <citation type="submission" date="2020-06" db="EMBL/GenBank/DDBJ databases">
        <title>Mannheimia pernigra sp. nov. isolated from bovine respiratory tract.</title>
        <authorList>
            <person name="Kuhnert P."/>
            <person name="Akarsu-Egger H."/>
        </authorList>
    </citation>
    <scope>NUCLEOTIDE SEQUENCE [LARGE SCALE GENOMIC DNA]</scope>
    <source>
        <strain evidence="17 18">BNO311</strain>
    </source>
</reference>
<dbReference type="Pfam" id="PF00664">
    <property type="entry name" value="ABC_membrane"/>
    <property type="match status" value="1"/>
</dbReference>
<dbReference type="PROSITE" id="PS50893">
    <property type="entry name" value="ABC_TRANSPORTER_2"/>
    <property type="match status" value="1"/>
</dbReference>
<evidence type="ECO:0000256" key="14">
    <source>
        <dbReference type="SAM" id="Phobius"/>
    </source>
</evidence>
<evidence type="ECO:0000256" key="1">
    <source>
        <dbReference type="ARBA" id="ARBA00004429"/>
    </source>
</evidence>
<accession>A0A7D5E0F6</accession>
<gene>
    <name evidence="17" type="primary">cydD</name>
    <name evidence="17" type="ORF">HV559_08380</name>
</gene>
<dbReference type="NCBIfam" id="NF008379">
    <property type="entry name" value="PRK11174.1"/>
    <property type="match status" value="1"/>
</dbReference>
<comment type="catalytic activity">
    <reaction evidence="13">
        <text>ATP + H2O + proteinSide 1 = ADP + phosphate + proteinSide 2.</text>
        <dbReference type="EC" id="7.4.2.5"/>
    </reaction>
</comment>
<dbReference type="GO" id="GO:0042883">
    <property type="term" value="P:cysteine transport"/>
    <property type="evidence" value="ECO:0007669"/>
    <property type="project" value="InterPro"/>
</dbReference>
<feature type="transmembrane region" description="Helical" evidence="14">
    <location>
        <begin position="246"/>
        <end position="272"/>
    </location>
</feature>
<feature type="transmembrane region" description="Helical" evidence="14">
    <location>
        <begin position="23"/>
        <end position="46"/>
    </location>
</feature>
<evidence type="ECO:0000256" key="8">
    <source>
        <dbReference type="ARBA" id="ARBA00022741"/>
    </source>
</evidence>
<name>A0A7D5E0F6_9PAST</name>
<keyword evidence="18" id="KW-1185">Reference proteome</keyword>
<evidence type="ECO:0000313" key="17">
    <source>
        <dbReference type="EMBL" id="QLB40884.1"/>
    </source>
</evidence>
<dbReference type="CDD" id="cd18584">
    <property type="entry name" value="ABC_6TM_AarD_CydD"/>
    <property type="match status" value="1"/>
</dbReference>
<evidence type="ECO:0000256" key="11">
    <source>
        <dbReference type="ARBA" id="ARBA00023136"/>
    </source>
</evidence>
<dbReference type="Gene3D" id="3.40.50.300">
    <property type="entry name" value="P-loop containing nucleotide triphosphate hydrolases"/>
    <property type="match status" value="1"/>
</dbReference>
<dbReference type="InterPro" id="IPR003593">
    <property type="entry name" value="AAA+_ATPase"/>
</dbReference>
<evidence type="ECO:0000256" key="13">
    <source>
        <dbReference type="ARBA" id="ARBA00034068"/>
    </source>
</evidence>
<comment type="subcellular location">
    <subcellularLocation>
        <location evidence="1">Cell inner membrane</location>
        <topology evidence="1">Multi-pass membrane protein</topology>
    </subcellularLocation>
</comment>
<dbReference type="SUPFAM" id="SSF52540">
    <property type="entry name" value="P-loop containing nucleoside triphosphate hydrolases"/>
    <property type="match status" value="1"/>
</dbReference>
<keyword evidence="9 17" id="KW-0067">ATP-binding</keyword>
<dbReference type="GO" id="GO:0034040">
    <property type="term" value="F:ATPase-coupled lipid transmembrane transporter activity"/>
    <property type="evidence" value="ECO:0007669"/>
    <property type="project" value="TreeGrafter"/>
</dbReference>
<keyword evidence="8" id="KW-0547">Nucleotide-binding</keyword>
<keyword evidence="10 14" id="KW-1133">Transmembrane helix</keyword>
<dbReference type="InterPro" id="IPR039421">
    <property type="entry name" value="Type_1_exporter"/>
</dbReference>
<feature type="transmembrane region" description="Helical" evidence="14">
    <location>
        <begin position="278"/>
        <end position="297"/>
    </location>
</feature>
<evidence type="ECO:0000256" key="4">
    <source>
        <dbReference type="ARBA" id="ARBA00022448"/>
    </source>
</evidence>
<keyword evidence="5" id="KW-1003">Cell membrane</keyword>
<dbReference type="Pfam" id="PF00005">
    <property type="entry name" value="ABC_tran"/>
    <property type="match status" value="1"/>
</dbReference>
<dbReference type="FunFam" id="1.20.1560.10:FF:000039">
    <property type="entry name" value="Cysteine/glutathione ABC transporter permease/ATP-binding protein CydD"/>
    <property type="match status" value="1"/>
</dbReference>
<proteinExistence type="predicted"/>
<evidence type="ECO:0000256" key="5">
    <source>
        <dbReference type="ARBA" id="ARBA00022475"/>
    </source>
</evidence>
<feature type="transmembrane region" description="Helical" evidence="14">
    <location>
        <begin position="145"/>
        <end position="161"/>
    </location>
</feature>
<dbReference type="GO" id="GO:0140359">
    <property type="term" value="F:ABC-type transporter activity"/>
    <property type="evidence" value="ECO:0007669"/>
    <property type="project" value="InterPro"/>
</dbReference>
<feature type="domain" description="ABC transmembrane type-1" evidence="16">
    <location>
        <begin position="28"/>
        <end position="316"/>
    </location>
</feature>
<dbReference type="AlphaFoldDB" id="A0A7D5E0F6"/>
<dbReference type="GO" id="GO:0005886">
    <property type="term" value="C:plasma membrane"/>
    <property type="evidence" value="ECO:0007669"/>
    <property type="project" value="UniProtKB-SubCell"/>
</dbReference>
<feature type="domain" description="ABC transporter" evidence="15">
    <location>
        <begin position="334"/>
        <end position="581"/>
    </location>
</feature>
<dbReference type="SMART" id="SM00382">
    <property type="entry name" value="AAA"/>
    <property type="match status" value="1"/>
</dbReference>
<keyword evidence="4" id="KW-0813">Transport</keyword>
<dbReference type="EC" id="7.4.2.5" evidence="2"/>
<evidence type="ECO:0000256" key="12">
    <source>
        <dbReference type="ARBA" id="ARBA00024829"/>
    </source>
</evidence>
<dbReference type="PROSITE" id="PS00211">
    <property type="entry name" value="ABC_TRANSPORTER_1"/>
    <property type="match status" value="1"/>
</dbReference>
<evidence type="ECO:0000256" key="3">
    <source>
        <dbReference type="ARBA" id="ARBA00021004"/>
    </source>
</evidence>
<dbReference type="GO" id="GO:0016887">
    <property type="term" value="F:ATP hydrolysis activity"/>
    <property type="evidence" value="ECO:0007669"/>
    <property type="project" value="InterPro"/>
</dbReference>
<dbReference type="InterPro" id="IPR036640">
    <property type="entry name" value="ABC1_TM_sf"/>
</dbReference>
<evidence type="ECO:0000259" key="16">
    <source>
        <dbReference type="PROSITE" id="PS50929"/>
    </source>
</evidence>
<feature type="transmembrane region" description="Helical" evidence="14">
    <location>
        <begin position="66"/>
        <end position="82"/>
    </location>
</feature>
<dbReference type="EMBL" id="CP055306">
    <property type="protein sequence ID" value="QLB40884.1"/>
    <property type="molecule type" value="Genomic_DNA"/>
</dbReference>
<dbReference type="PANTHER" id="PTHR24221:SF261">
    <property type="entry name" value="GLUTATHIONE_L-CYSTEINE TRANSPORT SYSTEM ATP-BINDING_PERMEASE PROTEIN CYDD"/>
    <property type="match status" value="1"/>
</dbReference>
<dbReference type="SUPFAM" id="SSF90123">
    <property type="entry name" value="ABC transporter transmembrane region"/>
    <property type="match status" value="1"/>
</dbReference>
<dbReference type="Gene3D" id="1.20.1560.10">
    <property type="entry name" value="ABC transporter type 1, transmembrane domain"/>
    <property type="match status" value="1"/>
</dbReference>
<dbReference type="GO" id="GO:0005524">
    <property type="term" value="F:ATP binding"/>
    <property type="evidence" value="ECO:0007669"/>
    <property type="project" value="UniProtKB-KW"/>
</dbReference>
<keyword evidence="11 14" id="KW-0472">Membrane</keyword>
<sequence>MEKQRQRELQKWLKSQQKVIKKYIHLNVLLGIFSSLCMIGQMWLLATMLQKMIVEKLSPNTFINEIILLFGCFIARALLIFLRERVGFKAGQTLRLHLRKQILAKLEAVGPMSIQQKPAGSWAILMLEQVENLHNFYARYLPQQFLSLIIPLVILCFVFPINWAAGVILFATMPLLPLFMILAGMKAVEANQRNIGILSRISGQFLDKLKGLETIRLFGQSEKQTHQIHQSTEDFRTSTMDVLKMAFLSSAVLEFFTSISIAVMAVYFGFIFLGELDFGYYNTGVTLFIGFFCLMLAPEFYQPMRELGVFYHDKAAAIGAADSIEKFFNEEVKTQSGNLQKSMENRPLVIEANACIILSPQGKALTKPLNFKINANKHIALVGQSGAGKSSLMNMLLGFLPYEGSVSINGTELRELNLNEWRAKLAWVGQNPQLMRGSLKENILLGNSAATDNDIAQALRLAKADEFVSRLGLEHQVQDSNIGISGGQAQRIAIARALLRRYELLLLDEPTASLDIDSEQQVLDALHHLSREQTTLMITHRVEDLTQCDEIWVMKQGQIIQQGNFAELEHTGFFAELLRNELVHQGEI</sequence>
<keyword evidence="7 14" id="KW-0812">Transmembrane</keyword>
<dbReference type="NCBIfam" id="TIGR02857">
    <property type="entry name" value="CydD"/>
    <property type="match status" value="1"/>
</dbReference>
<dbReference type="Proteomes" id="UP000509660">
    <property type="component" value="Chromosome"/>
</dbReference>
<organism evidence="17 18">
    <name type="scientific">Mannheimia pernigra</name>
    <dbReference type="NCBI Taxonomy" id="111844"/>
    <lineage>
        <taxon>Bacteria</taxon>
        <taxon>Pseudomonadati</taxon>
        <taxon>Pseudomonadota</taxon>
        <taxon>Gammaproteobacteria</taxon>
        <taxon>Pasteurellales</taxon>
        <taxon>Pasteurellaceae</taxon>
        <taxon>Mannheimia</taxon>
    </lineage>
</organism>
<evidence type="ECO:0000256" key="2">
    <source>
        <dbReference type="ARBA" id="ARBA00012048"/>
    </source>
</evidence>
<dbReference type="PANTHER" id="PTHR24221">
    <property type="entry name" value="ATP-BINDING CASSETTE SUB-FAMILY B"/>
    <property type="match status" value="1"/>
</dbReference>